<dbReference type="AlphaFoldDB" id="A0A327ZR20"/>
<comment type="caution">
    <text evidence="3">The sequence shown here is derived from an EMBL/GenBank/DDBJ whole genome shotgun (WGS) entry which is preliminary data.</text>
</comment>
<dbReference type="GO" id="GO:0005829">
    <property type="term" value="C:cytosol"/>
    <property type="evidence" value="ECO:0007669"/>
    <property type="project" value="TreeGrafter"/>
</dbReference>
<proteinExistence type="inferred from homology"/>
<evidence type="ECO:0000313" key="3">
    <source>
        <dbReference type="EMBL" id="RAK44741.1"/>
    </source>
</evidence>
<dbReference type="SUPFAM" id="SSF69572">
    <property type="entry name" value="Activating enzymes of the ubiquitin-like proteins"/>
    <property type="match status" value="1"/>
</dbReference>
<reference evidence="3 4" key="1">
    <citation type="journal article" date="2018" name="Front. Microbiol.">
        <title>Description and Comparative Genomics of Macrococcus caseolyticus subsp. hominis subsp. nov., Macrococcus goetzii sp. nov., Macrococcus epidermidis sp. nov., and Macrococcus bohemicus sp. nov., Novel Macrococci From Human Clinical Material With Virulence Potential and Suspected Uptake of Foreign DNA by Natural Transformation.</title>
        <authorList>
            <person name="Maslanova I."/>
            <person name="Wertheimer Z."/>
            <person name="Sedlacek I."/>
            <person name="Svec P."/>
            <person name="Indrakova A."/>
            <person name="Kovarovic V."/>
            <person name="Schumann P."/>
            <person name="Sproer C."/>
            <person name="Kralova S."/>
            <person name="Sedo O."/>
            <person name="Kristofova L."/>
            <person name="Vrbovska V."/>
            <person name="Fuzik T."/>
            <person name="Petras P."/>
            <person name="Zdrahal Z."/>
            <person name="Ruzickova V."/>
            <person name="Doskar J."/>
            <person name="Pantucek R."/>
        </authorList>
    </citation>
    <scope>NUCLEOTIDE SEQUENCE [LARGE SCALE GENOMIC DNA]</scope>
    <source>
        <strain evidence="3 4">01/688</strain>
    </source>
</reference>
<evidence type="ECO:0000313" key="4">
    <source>
        <dbReference type="Proteomes" id="UP000249808"/>
    </source>
</evidence>
<dbReference type="FunFam" id="3.40.50.720:FF:000080">
    <property type="entry name" value="Thiazole biosynthesis adenylyltransferase ThiF"/>
    <property type="match status" value="1"/>
</dbReference>
<dbReference type="GO" id="GO:0008146">
    <property type="term" value="F:sulfotransferase activity"/>
    <property type="evidence" value="ECO:0007669"/>
    <property type="project" value="TreeGrafter"/>
</dbReference>
<evidence type="ECO:0000256" key="1">
    <source>
        <dbReference type="ARBA" id="ARBA00009919"/>
    </source>
</evidence>
<comment type="similarity">
    <text evidence="1">Belongs to the HesA/MoeB/ThiF family.</text>
</comment>
<dbReference type="GO" id="GO:0008641">
    <property type="term" value="F:ubiquitin-like modifier activating enzyme activity"/>
    <property type="evidence" value="ECO:0007669"/>
    <property type="project" value="InterPro"/>
</dbReference>
<evidence type="ECO:0000259" key="2">
    <source>
        <dbReference type="Pfam" id="PF00899"/>
    </source>
</evidence>
<keyword evidence="4" id="KW-1185">Reference proteome</keyword>
<feature type="domain" description="THIF-type NAD/FAD binding fold" evidence="2">
    <location>
        <begin position="5"/>
        <end position="239"/>
    </location>
</feature>
<dbReference type="CDD" id="cd00757">
    <property type="entry name" value="ThiF_MoeB_HesA_family"/>
    <property type="match status" value="1"/>
</dbReference>
<dbReference type="EMBL" id="PZJH01000003">
    <property type="protein sequence ID" value="RAK44741.1"/>
    <property type="molecule type" value="Genomic_DNA"/>
</dbReference>
<organism evidence="3 4">
    <name type="scientific">Macrococcus epidermidis</name>
    <dbReference type="NCBI Taxonomy" id="1902580"/>
    <lineage>
        <taxon>Bacteria</taxon>
        <taxon>Bacillati</taxon>
        <taxon>Bacillota</taxon>
        <taxon>Bacilli</taxon>
        <taxon>Bacillales</taxon>
        <taxon>Staphylococcaceae</taxon>
        <taxon>Macrococcus</taxon>
    </lineage>
</organism>
<dbReference type="Pfam" id="PF00899">
    <property type="entry name" value="ThiF"/>
    <property type="match status" value="1"/>
</dbReference>
<dbReference type="RefSeq" id="WP_111716157.1">
    <property type="nucleotide sequence ID" value="NZ_JBHSSR010000013.1"/>
</dbReference>
<dbReference type="GO" id="GO:0016779">
    <property type="term" value="F:nucleotidyltransferase activity"/>
    <property type="evidence" value="ECO:0007669"/>
    <property type="project" value="TreeGrafter"/>
</dbReference>
<dbReference type="InterPro" id="IPR000594">
    <property type="entry name" value="ThiF_NAD_FAD-bd"/>
</dbReference>
<dbReference type="InterPro" id="IPR035985">
    <property type="entry name" value="Ubiquitin-activating_enz"/>
</dbReference>
<dbReference type="Gene3D" id="3.40.50.720">
    <property type="entry name" value="NAD(P)-binding Rossmann-like Domain"/>
    <property type="match status" value="1"/>
</dbReference>
<dbReference type="Proteomes" id="UP000249808">
    <property type="component" value="Unassembled WGS sequence"/>
</dbReference>
<name>A0A327ZR20_9STAP</name>
<dbReference type="GO" id="GO:0004792">
    <property type="term" value="F:thiosulfate-cyanide sulfurtransferase activity"/>
    <property type="evidence" value="ECO:0007669"/>
    <property type="project" value="TreeGrafter"/>
</dbReference>
<protein>
    <submittedName>
        <fullName evidence="3">Thiamine/molybdopterin biosynthesis protein</fullName>
    </submittedName>
</protein>
<sequence length="329" mass="36492">MSERFDRQIKSPGFGQAAQDKLSSSTFLIIGGGALGSTVSEMLARSGAGHLVICDMDVVSLSNLHRQSLFDEADSTAYTLKVDALASHINRINSNVKVTTISEEVTVNNIESIIGRYKPLLVIDGTDNFATRYIINDACHKHNMPWIYGACLNVNGTVYGIENQPCLRCILPNEPDTGQDCAISGIMPQTAHLVASIQVSEVMHYISHGHFSGKLTTIDCEKMIFKSRNIDAIHNPACPTCVNKDYPALKQSLSFVTKMCRGKYQTHVSSNLFNTINEYIIHQNEHFKLLSFRERKIHLLSNGRIIVFDVYSSEEATAVIEDLIKHAQT</sequence>
<dbReference type="PANTHER" id="PTHR10953">
    <property type="entry name" value="UBIQUITIN-ACTIVATING ENZYME E1"/>
    <property type="match status" value="1"/>
</dbReference>
<gene>
    <name evidence="3" type="ORF">BHU61_08495</name>
</gene>
<accession>A0A327ZR20</accession>
<dbReference type="PANTHER" id="PTHR10953:SF102">
    <property type="entry name" value="ADENYLYLTRANSFERASE AND SULFURTRANSFERASE MOCS3"/>
    <property type="match status" value="1"/>
</dbReference>
<dbReference type="InterPro" id="IPR045886">
    <property type="entry name" value="ThiF/MoeB/HesA"/>
</dbReference>